<reference evidence="1 2" key="1">
    <citation type="journal article" date="2019" name="Sci. Rep.">
        <title>Orb-weaving spider Araneus ventricosus genome elucidates the spidroin gene catalogue.</title>
        <authorList>
            <person name="Kono N."/>
            <person name="Nakamura H."/>
            <person name="Ohtoshi R."/>
            <person name="Moran D.A.P."/>
            <person name="Shinohara A."/>
            <person name="Yoshida Y."/>
            <person name="Fujiwara M."/>
            <person name="Mori M."/>
            <person name="Tomita M."/>
            <person name="Arakawa K."/>
        </authorList>
    </citation>
    <scope>NUCLEOTIDE SEQUENCE [LARGE SCALE GENOMIC DNA]</scope>
</reference>
<dbReference type="Proteomes" id="UP000499080">
    <property type="component" value="Unassembled WGS sequence"/>
</dbReference>
<sequence length="135" mass="15597">MKNKKGFRGVFTSDLLPKKMRQFENGIINLDIATGPGTHWVCYYNEPNNNFVECFDPFGDYVYKIPPNIKKYLQSSGKKEIGYNSSFLQHPASVKCGYFCMKYISERNKGKSVVDVLYSFTQEPSAYNEKNVLYK</sequence>
<organism evidence="1 2">
    <name type="scientific">Araneus ventricosus</name>
    <name type="common">Orbweaver spider</name>
    <name type="synonym">Epeira ventricosa</name>
    <dbReference type="NCBI Taxonomy" id="182803"/>
    <lineage>
        <taxon>Eukaryota</taxon>
        <taxon>Metazoa</taxon>
        <taxon>Ecdysozoa</taxon>
        <taxon>Arthropoda</taxon>
        <taxon>Chelicerata</taxon>
        <taxon>Arachnida</taxon>
        <taxon>Araneae</taxon>
        <taxon>Araneomorphae</taxon>
        <taxon>Entelegynae</taxon>
        <taxon>Araneoidea</taxon>
        <taxon>Araneidae</taxon>
        <taxon>Araneus</taxon>
    </lineage>
</organism>
<dbReference type="OrthoDB" id="6416897at2759"/>
<comment type="caution">
    <text evidence="1">The sequence shown here is derived from an EMBL/GenBank/DDBJ whole genome shotgun (WGS) entry which is preliminary data.</text>
</comment>
<dbReference type="InterPro" id="IPR038765">
    <property type="entry name" value="Papain-like_cys_pep_sf"/>
</dbReference>
<protein>
    <recommendedName>
        <fullName evidence="3">Ubiquitin-like protease family profile domain-containing protein</fullName>
    </recommendedName>
</protein>
<dbReference type="AlphaFoldDB" id="A0A4Y2LNK5"/>
<proteinExistence type="predicted"/>
<evidence type="ECO:0000313" key="1">
    <source>
        <dbReference type="EMBL" id="GBN16371.1"/>
    </source>
</evidence>
<dbReference type="Gene3D" id="3.40.395.10">
    <property type="entry name" value="Adenoviral Proteinase, Chain A"/>
    <property type="match status" value="1"/>
</dbReference>
<evidence type="ECO:0000313" key="2">
    <source>
        <dbReference type="Proteomes" id="UP000499080"/>
    </source>
</evidence>
<dbReference type="SUPFAM" id="SSF54001">
    <property type="entry name" value="Cysteine proteinases"/>
    <property type="match status" value="1"/>
</dbReference>
<name>A0A4Y2LNK5_ARAVE</name>
<accession>A0A4Y2LNK5</accession>
<evidence type="ECO:0008006" key="3">
    <source>
        <dbReference type="Google" id="ProtNLM"/>
    </source>
</evidence>
<keyword evidence="2" id="KW-1185">Reference proteome</keyword>
<gene>
    <name evidence="1" type="ORF">AVEN_176533_1</name>
</gene>
<dbReference type="EMBL" id="BGPR01200431">
    <property type="protein sequence ID" value="GBN16371.1"/>
    <property type="molecule type" value="Genomic_DNA"/>
</dbReference>